<name>A0A6A4LG30_9ERIC</name>
<evidence type="ECO:0000313" key="2">
    <source>
        <dbReference type="Proteomes" id="UP000428333"/>
    </source>
</evidence>
<sequence>MAQIGASSLISSMDSSSNYRKRSAFLAQDDKEVGVVGKECARDAIQQMKGFLEVSHYLKIVSNASNLQMRPLWGLPKEAAEFLVDAVDVGRLLLIAVIALNESILFDMEYLKLIGYADLMV</sequence>
<organism evidence="1 2">
    <name type="scientific">Rhododendron williamsianum</name>
    <dbReference type="NCBI Taxonomy" id="262921"/>
    <lineage>
        <taxon>Eukaryota</taxon>
        <taxon>Viridiplantae</taxon>
        <taxon>Streptophyta</taxon>
        <taxon>Embryophyta</taxon>
        <taxon>Tracheophyta</taxon>
        <taxon>Spermatophyta</taxon>
        <taxon>Magnoliopsida</taxon>
        <taxon>eudicotyledons</taxon>
        <taxon>Gunneridae</taxon>
        <taxon>Pentapetalae</taxon>
        <taxon>asterids</taxon>
        <taxon>Ericales</taxon>
        <taxon>Ericaceae</taxon>
        <taxon>Ericoideae</taxon>
        <taxon>Rhodoreae</taxon>
        <taxon>Rhododendron</taxon>
    </lineage>
</organism>
<comment type="caution">
    <text evidence="1">The sequence shown here is derived from an EMBL/GenBank/DDBJ whole genome shotgun (WGS) entry which is preliminary data.</text>
</comment>
<dbReference type="OrthoDB" id="10353693at2759"/>
<reference evidence="1 2" key="1">
    <citation type="journal article" date="2019" name="Genome Biol. Evol.">
        <title>The Rhododendron genome and chromosomal organization provide insight into shared whole-genome duplications across the heath family (Ericaceae).</title>
        <authorList>
            <person name="Soza V.L."/>
            <person name="Lindsley D."/>
            <person name="Waalkes A."/>
            <person name="Ramage E."/>
            <person name="Patwardhan R.P."/>
            <person name="Burton J.N."/>
            <person name="Adey A."/>
            <person name="Kumar A."/>
            <person name="Qiu R."/>
            <person name="Shendure J."/>
            <person name="Hall B."/>
        </authorList>
    </citation>
    <scope>NUCLEOTIDE SEQUENCE [LARGE SCALE GENOMIC DNA]</scope>
    <source>
        <strain evidence="1">RSF 1966-606</strain>
    </source>
</reference>
<protein>
    <submittedName>
        <fullName evidence="1">Uncharacterized protein</fullName>
    </submittedName>
</protein>
<evidence type="ECO:0000313" key="1">
    <source>
        <dbReference type="EMBL" id="KAE9455414.1"/>
    </source>
</evidence>
<keyword evidence="2" id="KW-1185">Reference proteome</keyword>
<dbReference type="EMBL" id="QEFC01001850">
    <property type="protein sequence ID" value="KAE9455414.1"/>
    <property type="molecule type" value="Genomic_DNA"/>
</dbReference>
<proteinExistence type="predicted"/>
<gene>
    <name evidence="1" type="ORF">C3L33_12681</name>
</gene>
<dbReference type="AlphaFoldDB" id="A0A6A4LG30"/>
<accession>A0A6A4LG30</accession>
<feature type="non-terminal residue" evidence="1">
    <location>
        <position position="121"/>
    </location>
</feature>
<feature type="non-terminal residue" evidence="1">
    <location>
        <position position="1"/>
    </location>
</feature>
<dbReference type="Proteomes" id="UP000428333">
    <property type="component" value="Linkage Group LG07"/>
</dbReference>